<comment type="similarity">
    <text evidence="2">Belongs to the krueppel C2H2-type zinc-finger protein family.</text>
</comment>
<feature type="compositionally biased region" description="Acidic residues" evidence="12">
    <location>
        <begin position="73"/>
        <end position="87"/>
    </location>
</feature>
<keyword evidence="10" id="KW-0539">Nucleus</keyword>
<keyword evidence="6" id="KW-0862">Zinc</keyword>
<feature type="domain" description="C2H2-type" evidence="13">
    <location>
        <begin position="297"/>
        <end position="324"/>
    </location>
</feature>
<keyword evidence="3" id="KW-0479">Metal-binding</keyword>
<keyword evidence="5 11" id="KW-0863">Zinc-finger</keyword>
<feature type="compositionally biased region" description="Basic and acidic residues" evidence="12">
    <location>
        <begin position="36"/>
        <end position="51"/>
    </location>
</feature>
<evidence type="ECO:0000256" key="9">
    <source>
        <dbReference type="ARBA" id="ARBA00023163"/>
    </source>
</evidence>
<dbReference type="PROSITE" id="PS50157">
    <property type="entry name" value="ZINC_FINGER_C2H2_2"/>
    <property type="match status" value="6"/>
</dbReference>
<evidence type="ECO:0000313" key="14">
    <source>
        <dbReference type="Proteomes" id="UP000515135"/>
    </source>
</evidence>
<feature type="domain" description="C2H2-type" evidence="13">
    <location>
        <begin position="185"/>
        <end position="212"/>
    </location>
</feature>
<feature type="domain" description="C2H2-type" evidence="13">
    <location>
        <begin position="241"/>
        <end position="263"/>
    </location>
</feature>
<dbReference type="GO" id="GO:0005634">
    <property type="term" value="C:nucleus"/>
    <property type="evidence" value="ECO:0007669"/>
    <property type="project" value="UniProtKB-SubCell"/>
</dbReference>
<evidence type="ECO:0000256" key="2">
    <source>
        <dbReference type="ARBA" id="ARBA00006991"/>
    </source>
</evidence>
<evidence type="ECO:0000256" key="10">
    <source>
        <dbReference type="ARBA" id="ARBA00023242"/>
    </source>
</evidence>
<sequence>MEGGSNSKEVKNEEEEVLPSHKDSWECGSGETETQPETHQHQHAHLEAHQGTEETDLYLYTIIHFQEDADGEEMETIEDPESVEDAECGTTELQCDPVSQSEAEVTPDPDTPPDAEVRPPVQFHCADCDFKSTIRSKMEGHIKDQDHSYGCGGCAFKSKWNRSWRKHMQRKHGMLKRSVYHQLMYQCGECGYTTKARKAINMHIRKHSGERPFKCSQCNYAAKDKSTLRRHSKCHGGGGRFTCEICNFSTSQKTTLGKHMKSHNVGDRYPCMFCHFVTRVESDLAIHVRESHPPSIYQCPHCAYSTALLANFSRHMRKHTGVKPFKCDVCNYATAVQSNLVRHKRTHTNEKPFMCKECSYATSVQSNLVRHVNTQHMDVMLYHCNHCGYSSNFRGNMIRHLSAQHSKKVCKEADSSTGAVSSSAEDRNTGDQTAGPSSSPEQRYTYVQVEASGTVGYRDGGSTASSFAGEEEGERVHVVHLQEGQETGHIESVETTEAPGSSAEESHGDLQVIQTEDGHLLAVDPSFVRNIAEGKQVHILVRDHHASRNAEGMEQEVEDTISEEDEGKTNTPPDDPPISTETAEEK</sequence>
<feature type="region of interest" description="Disordered" evidence="12">
    <location>
        <begin position="412"/>
        <end position="443"/>
    </location>
</feature>
<protein>
    <submittedName>
        <fullName evidence="15">Zinc finger protein 436-like</fullName>
    </submittedName>
</protein>
<dbReference type="Pfam" id="PF00096">
    <property type="entry name" value="zf-C2H2"/>
    <property type="match status" value="3"/>
</dbReference>
<dbReference type="KEGG" id="bbel:109485430"/>
<dbReference type="Proteomes" id="UP000515135">
    <property type="component" value="Unplaced"/>
</dbReference>
<dbReference type="AlphaFoldDB" id="A0A6P5A530"/>
<feature type="region of interest" description="Disordered" evidence="12">
    <location>
        <begin position="73"/>
        <end position="118"/>
    </location>
</feature>
<evidence type="ECO:0000256" key="5">
    <source>
        <dbReference type="ARBA" id="ARBA00022771"/>
    </source>
</evidence>
<evidence type="ECO:0000256" key="4">
    <source>
        <dbReference type="ARBA" id="ARBA00022737"/>
    </source>
</evidence>
<feature type="region of interest" description="Disordered" evidence="12">
    <location>
        <begin position="544"/>
        <end position="586"/>
    </location>
</feature>
<keyword evidence="9" id="KW-0804">Transcription</keyword>
<feature type="compositionally biased region" description="Polar residues" evidence="12">
    <location>
        <begin position="430"/>
        <end position="442"/>
    </location>
</feature>
<feature type="region of interest" description="Disordered" evidence="12">
    <location>
        <begin position="1"/>
        <end position="51"/>
    </location>
</feature>
<feature type="domain" description="C2H2-type" evidence="13">
    <location>
        <begin position="353"/>
        <end position="376"/>
    </location>
</feature>
<dbReference type="FunFam" id="3.30.160.60:FF:000099">
    <property type="entry name" value="Zinc finger protein 79"/>
    <property type="match status" value="1"/>
</dbReference>
<evidence type="ECO:0000256" key="6">
    <source>
        <dbReference type="ARBA" id="ARBA00022833"/>
    </source>
</evidence>
<evidence type="ECO:0000256" key="1">
    <source>
        <dbReference type="ARBA" id="ARBA00004123"/>
    </source>
</evidence>
<gene>
    <name evidence="15" type="primary">LOC109485430</name>
</gene>
<dbReference type="FunFam" id="3.30.160.60:FF:003459">
    <property type="match status" value="1"/>
</dbReference>
<comment type="subcellular location">
    <subcellularLocation>
        <location evidence="1">Nucleus</location>
    </subcellularLocation>
</comment>
<dbReference type="PANTHER" id="PTHR24403">
    <property type="entry name" value="ZINC FINGER PROTEIN"/>
    <property type="match status" value="1"/>
</dbReference>
<dbReference type="SUPFAM" id="SSF57667">
    <property type="entry name" value="beta-beta-alpha zinc fingers"/>
    <property type="match status" value="4"/>
</dbReference>
<evidence type="ECO:0000313" key="15">
    <source>
        <dbReference type="RefSeq" id="XP_019644598.1"/>
    </source>
</evidence>
<dbReference type="InterPro" id="IPR036236">
    <property type="entry name" value="Znf_C2H2_sf"/>
</dbReference>
<dbReference type="GO" id="GO:0045944">
    <property type="term" value="P:positive regulation of transcription by RNA polymerase II"/>
    <property type="evidence" value="ECO:0007669"/>
    <property type="project" value="TreeGrafter"/>
</dbReference>
<dbReference type="SMART" id="SM00355">
    <property type="entry name" value="ZnF_C2H2"/>
    <property type="match status" value="10"/>
</dbReference>
<feature type="compositionally biased region" description="Polar residues" evidence="12">
    <location>
        <begin position="91"/>
        <end position="103"/>
    </location>
</feature>
<accession>A0A6P5A530</accession>
<dbReference type="RefSeq" id="XP_019644598.1">
    <property type="nucleotide sequence ID" value="XM_019789039.1"/>
</dbReference>
<keyword evidence="14" id="KW-1185">Reference proteome</keyword>
<dbReference type="Gene3D" id="3.30.160.60">
    <property type="entry name" value="Classic Zinc Finger"/>
    <property type="match status" value="7"/>
</dbReference>
<dbReference type="PANTHER" id="PTHR24403:SF67">
    <property type="entry name" value="FI01116P-RELATED"/>
    <property type="match status" value="1"/>
</dbReference>
<evidence type="ECO:0000259" key="13">
    <source>
        <dbReference type="PROSITE" id="PS50157"/>
    </source>
</evidence>
<evidence type="ECO:0000256" key="12">
    <source>
        <dbReference type="SAM" id="MobiDB-lite"/>
    </source>
</evidence>
<dbReference type="OrthoDB" id="6684467at2759"/>
<keyword evidence="4" id="KW-0677">Repeat</keyword>
<dbReference type="GeneID" id="109485430"/>
<evidence type="ECO:0000256" key="11">
    <source>
        <dbReference type="PROSITE-ProRule" id="PRU00042"/>
    </source>
</evidence>
<dbReference type="InterPro" id="IPR013087">
    <property type="entry name" value="Znf_C2H2_type"/>
</dbReference>
<feature type="region of interest" description="Disordered" evidence="12">
    <location>
        <begin position="482"/>
        <end position="508"/>
    </location>
</feature>
<evidence type="ECO:0000256" key="3">
    <source>
        <dbReference type="ARBA" id="ARBA00022723"/>
    </source>
</evidence>
<name>A0A6P5A530_BRABE</name>
<keyword evidence="7" id="KW-0805">Transcription regulation</keyword>
<evidence type="ECO:0000256" key="7">
    <source>
        <dbReference type="ARBA" id="ARBA00023015"/>
    </source>
</evidence>
<dbReference type="GO" id="GO:0008270">
    <property type="term" value="F:zinc ion binding"/>
    <property type="evidence" value="ECO:0007669"/>
    <property type="project" value="UniProtKB-KW"/>
</dbReference>
<organism evidence="14 15">
    <name type="scientific">Branchiostoma belcheri</name>
    <name type="common">Amphioxus</name>
    <dbReference type="NCBI Taxonomy" id="7741"/>
    <lineage>
        <taxon>Eukaryota</taxon>
        <taxon>Metazoa</taxon>
        <taxon>Chordata</taxon>
        <taxon>Cephalochordata</taxon>
        <taxon>Leptocardii</taxon>
        <taxon>Amphioxiformes</taxon>
        <taxon>Branchiostomatidae</taxon>
        <taxon>Branchiostoma</taxon>
    </lineage>
</organism>
<keyword evidence="8" id="KW-0238">DNA-binding</keyword>
<dbReference type="GO" id="GO:0003677">
    <property type="term" value="F:DNA binding"/>
    <property type="evidence" value="ECO:0007669"/>
    <property type="project" value="UniProtKB-KW"/>
</dbReference>
<dbReference type="InterPro" id="IPR050688">
    <property type="entry name" value="Zinc_finger/UBP_domain"/>
</dbReference>
<evidence type="ECO:0000256" key="8">
    <source>
        <dbReference type="ARBA" id="ARBA00023125"/>
    </source>
</evidence>
<proteinExistence type="inferred from homology"/>
<dbReference type="FunFam" id="3.30.160.60:FF:001156">
    <property type="entry name" value="Zinc finger protein 407"/>
    <property type="match status" value="1"/>
</dbReference>
<feature type="compositionally biased region" description="Acidic residues" evidence="12">
    <location>
        <begin position="553"/>
        <end position="566"/>
    </location>
</feature>
<feature type="domain" description="C2H2-type" evidence="13">
    <location>
        <begin position="213"/>
        <end position="240"/>
    </location>
</feature>
<reference evidence="15" key="1">
    <citation type="submission" date="2025-08" db="UniProtKB">
        <authorList>
            <consortium name="RefSeq"/>
        </authorList>
    </citation>
    <scope>IDENTIFICATION</scope>
    <source>
        <tissue evidence="15">Gonad</tissue>
    </source>
</reference>
<feature type="domain" description="C2H2-type" evidence="13">
    <location>
        <begin position="325"/>
        <end position="352"/>
    </location>
</feature>